<dbReference type="Gramene" id="RZC80301">
    <property type="protein sequence ID" value="RZC80301"/>
    <property type="gene ID" value="C5167_042877"/>
</dbReference>
<evidence type="ECO:0000313" key="1">
    <source>
        <dbReference type="EMBL" id="RZC80301.1"/>
    </source>
</evidence>
<sequence length="75" mass="8130">MHLPTTIELIDMAGKSIIETVRGLCTTPSKTAHANVKSELESQLRSEALPAESTFPTPNLNAYIVVFVIAGTYKI</sequence>
<dbReference type="AlphaFoldDB" id="A0A4Y7L7E4"/>
<organism evidence="1 2">
    <name type="scientific">Papaver somniferum</name>
    <name type="common">Opium poppy</name>
    <dbReference type="NCBI Taxonomy" id="3469"/>
    <lineage>
        <taxon>Eukaryota</taxon>
        <taxon>Viridiplantae</taxon>
        <taxon>Streptophyta</taxon>
        <taxon>Embryophyta</taxon>
        <taxon>Tracheophyta</taxon>
        <taxon>Spermatophyta</taxon>
        <taxon>Magnoliopsida</taxon>
        <taxon>Ranunculales</taxon>
        <taxon>Papaveraceae</taxon>
        <taxon>Papaveroideae</taxon>
        <taxon>Papaver</taxon>
    </lineage>
</organism>
<dbReference type="Proteomes" id="UP000316621">
    <property type="component" value="Chromosome 10"/>
</dbReference>
<accession>A0A4Y7L7E4</accession>
<keyword evidence="2" id="KW-1185">Reference proteome</keyword>
<name>A0A4Y7L7E4_PAPSO</name>
<evidence type="ECO:0000313" key="2">
    <source>
        <dbReference type="Proteomes" id="UP000316621"/>
    </source>
</evidence>
<proteinExistence type="predicted"/>
<protein>
    <submittedName>
        <fullName evidence="1">Uncharacterized protein</fullName>
    </submittedName>
</protein>
<gene>
    <name evidence="1" type="ORF">C5167_042877</name>
</gene>
<reference evidence="1 2" key="1">
    <citation type="journal article" date="2018" name="Science">
        <title>The opium poppy genome and morphinan production.</title>
        <authorList>
            <person name="Guo L."/>
            <person name="Winzer T."/>
            <person name="Yang X."/>
            <person name="Li Y."/>
            <person name="Ning Z."/>
            <person name="He Z."/>
            <person name="Teodor R."/>
            <person name="Lu Y."/>
            <person name="Bowser T.A."/>
            <person name="Graham I.A."/>
            <person name="Ye K."/>
        </authorList>
    </citation>
    <scope>NUCLEOTIDE SEQUENCE [LARGE SCALE GENOMIC DNA]</scope>
    <source>
        <strain evidence="2">cv. HN1</strain>
        <tissue evidence="1">Leaves</tissue>
    </source>
</reference>
<dbReference type="EMBL" id="CM010724">
    <property type="protein sequence ID" value="RZC80301.1"/>
    <property type="molecule type" value="Genomic_DNA"/>
</dbReference>